<dbReference type="InterPro" id="IPR036397">
    <property type="entry name" value="RNaseH_sf"/>
</dbReference>
<evidence type="ECO:0000256" key="1">
    <source>
        <dbReference type="SAM" id="MobiDB-lite"/>
    </source>
</evidence>
<feature type="region of interest" description="Disordered" evidence="1">
    <location>
        <begin position="119"/>
        <end position="158"/>
    </location>
</feature>
<name>A0A085M1Y8_9BILA</name>
<protein>
    <recommendedName>
        <fullName evidence="4">Integrase catalytic domain-containing protein</fullName>
    </recommendedName>
</protein>
<keyword evidence="3" id="KW-1185">Reference proteome</keyword>
<dbReference type="Gene3D" id="3.30.420.10">
    <property type="entry name" value="Ribonuclease H-like superfamily/Ribonuclease H"/>
    <property type="match status" value="1"/>
</dbReference>
<dbReference type="SUPFAM" id="SSF53098">
    <property type="entry name" value="Ribonuclease H-like"/>
    <property type="match status" value="1"/>
</dbReference>
<accession>A0A085M1Y8</accession>
<reference evidence="2 3" key="1">
    <citation type="journal article" date="2014" name="Nat. Genet.">
        <title>Genome and transcriptome of the porcine whipworm Trichuris suis.</title>
        <authorList>
            <person name="Jex A.R."/>
            <person name="Nejsum P."/>
            <person name="Schwarz E.M."/>
            <person name="Hu L."/>
            <person name="Young N.D."/>
            <person name="Hall R.S."/>
            <person name="Korhonen P.K."/>
            <person name="Liao S."/>
            <person name="Thamsborg S."/>
            <person name="Xia J."/>
            <person name="Xu P."/>
            <person name="Wang S."/>
            <person name="Scheerlinck J.P."/>
            <person name="Hofmann A."/>
            <person name="Sternberg P.W."/>
            <person name="Wang J."/>
            <person name="Gasser R.B."/>
        </authorList>
    </citation>
    <scope>NUCLEOTIDE SEQUENCE [LARGE SCALE GENOMIC DNA]</scope>
    <source>
        <strain evidence="2">DCEP-RM93M</strain>
    </source>
</reference>
<gene>
    <name evidence="2" type="ORF">M513_07834</name>
</gene>
<dbReference type="AlphaFoldDB" id="A0A085M1Y8"/>
<feature type="region of interest" description="Disordered" evidence="1">
    <location>
        <begin position="255"/>
        <end position="298"/>
    </location>
</feature>
<sequence>MGCQFALTIVDRYTRYPEAIPIKEATATECARPLLAWISHFAYEPHLNGLVEHMHRDLKACLQGNPTWGDALPILLMGMRAAFKPDVGASTAELVFSEPLRLPGHFFAMAVKIPKVEIPIGQNPDSRNPERSKSRTGQNPERSKSRMGQNPEGGAEEPHTTFAQDLHQTFVRLRPKDTAWHPLASGRPVFMPPSLQSATHVFVRVDSYSPRLQPPYKGPYRVVKRGPKSYLLELDGGVYSVPIDRLKPAFLLAPLPETSHQPSDDQPVLPTSDAQRPSFSPAATRSGRVPRPLARYSD</sequence>
<dbReference type="EMBL" id="KL363241">
    <property type="protein sequence ID" value="KFD51234.1"/>
    <property type="molecule type" value="Genomic_DNA"/>
</dbReference>
<dbReference type="PANTHER" id="PTHR38681">
    <property type="entry name" value="RETROVIRUS-RELATED POL POLYPROTEIN FROM TRANSPOSON 412-LIKE PROTEIN-RELATED"/>
    <property type="match status" value="1"/>
</dbReference>
<proteinExistence type="predicted"/>
<dbReference type="InterPro" id="IPR012337">
    <property type="entry name" value="RNaseH-like_sf"/>
</dbReference>
<feature type="compositionally biased region" description="Polar residues" evidence="1">
    <location>
        <begin position="272"/>
        <end position="283"/>
    </location>
</feature>
<evidence type="ECO:0000313" key="2">
    <source>
        <dbReference type="EMBL" id="KFD51234.1"/>
    </source>
</evidence>
<dbReference type="PANTHER" id="PTHR38681:SF1">
    <property type="entry name" value="RETROVIRUS-RELATED POL POLYPROTEIN FROM TRANSPOSON 412-LIKE PROTEIN"/>
    <property type="match status" value="1"/>
</dbReference>
<organism evidence="2 3">
    <name type="scientific">Trichuris suis</name>
    <name type="common">pig whipworm</name>
    <dbReference type="NCBI Taxonomy" id="68888"/>
    <lineage>
        <taxon>Eukaryota</taxon>
        <taxon>Metazoa</taxon>
        <taxon>Ecdysozoa</taxon>
        <taxon>Nematoda</taxon>
        <taxon>Enoplea</taxon>
        <taxon>Dorylaimia</taxon>
        <taxon>Trichinellida</taxon>
        <taxon>Trichuridae</taxon>
        <taxon>Trichuris</taxon>
    </lineage>
</organism>
<evidence type="ECO:0000313" key="3">
    <source>
        <dbReference type="Proteomes" id="UP000030764"/>
    </source>
</evidence>
<dbReference type="Proteomes" id="UP000030764">
    <property type="component" value="Unassembled WGS sequence"/>
</dbReference>
<dbReference type="GO" id="GO:0003676">
    <property type="term" value="F:nucleic acid binding"/>
    <property type="evidence" value="ECO:0007669"/>
    <property type="project" value="InterPro"/>
</dbReference>
<evidence type="ECO:0008006" key="4">
    <source>
        <dbReference type="Google" id="ProtNLM"/>
    </source>
</evidence>